<feature type="domain" description="PIN" evidence="5">
    <location>
        <begin position="38"/>
        <end position="105"/>
    </location>
</feature>
<dbReference type="Gene3D" id="3.40.50.1010">
    <property type="entry name" value="5'-nuclease"/>
    <property type="match status" value="1"/>
</dbReference>
<evidence type="ECO:0000256" key="4">
    <source>
        <dbReference type="ARBA" id="ARBA00022842"/>
    </source>
</evidence>
<dbReference type="GO" id="GO:0046872">
    <property type="term" value="F:metal ion binding"/>
    <property type="evidence" value="ECO:0007669"/>
    <property type="project" value="UniProtKB-KW"/>
</dbReference>
<evidence type="ECO:0000256" key="3">
    <source>
        <dbReference type="ARBA" id="ARBA00022801"/>
    </source>
</evidence>
<keyword evidence="1" id="KW-0540">Nuclease</keyword>
<gene>
    <name evidence="6" type="ORF">HALOF300_00200</name>
</gene>
<dbReference type="InterPro" id="IPR006226">
    <property type="entry name" value="Mtu_PIN"/>
</dbReference>
<comment type="caution">
    <text evidence="6">The sequence shown here is derived from an EMBL/GenBank/DDBJ whole genome shotgun (WGS) entry which is preliminary data.</text>
</comment>
<dbReference type="InterPro" id="IPR029060">
    <property type="entry name" value="PIN-like_dom_sf"/>
</dbReference>
<dbReference type="Pfam" id="PF01850">
    <property type="entry name" value="PIN"/>
    <property type="match status" value="1"/>
</dbReference>
<keyword evidence="2" id="KW-0479">Metal-binding</keyword>
<dbReference type="AlphaFoldDB" id="A0A7M4DDL1"/>
<dbReference type="InterPro" id="IPR002716">
    <property type="entry name" value="PIN_dom"/>
</dbReference>
<evidence type="ECO:0000256" key="2">
    <source>
        <dbReference type="ARBA" id="ARBA00022723"/>
    </source>
</evidence>
<sequence>MSNRCCVSEWPGRVPLLAFIRLATRPGLFPRPATIEQVTSQVSAWLAQPSAQIVQPTARHATVLADLLSHTNAAGNLVTDGHLAALAIEHRATVVSYDSDFDRFPGVRRERPMS</sequence>
<keyword evidence="3 6" id="KW-0378">Hydrolase</keyword>
<evidence type="ECO:0000256" key="1">
    <source>
        <dbReference type="ARBA" id="ARBA00022722"/>
    </source>
</evidence>
<dbReference type="NCBIfam" id="TIGR00028">
    <property type="entry name" value="Mtu_PIN_fam"/>
    <property type="match status" value="1"/>
</dbReference>
<name>A0A7M4DDL1_9MICO</name>
<dbReference type="EMBL" id="CACRYJ010000004">
    <property type="protein sequence ID" value="VZO34930.1"/>
    <property type="molecule type" value="Genomic_DNA"/>
</dbReference>
<keyword evidence="7" id="KW-1185">Reference proteome</keyword>
<dbReference type="GO" id="GO:0016788">
    <property type="term" value="F:hydrolase activity, acting on ester bonds"/>
    <property type="evidence" value="ECO:0007669"/>
    <property type="project" value="InterPro"/>
</dbReference>
<evidence type="ECO:0000313" key="7">
    <source>
        <dbReference type="Proteomes" id="UP000419743"/>
    </source>
</evidence>
<dbReference type="EC" id="3.1.-.-" evidence="6"/>
<keyword evidence="4" id="KW-0460">Magnesium</keyword>
<evidence type="ECO:0000259" key="5">
    <source>
        <dbReference type="Pfam" id="PF01850"/>
    </source>
</evidence>
<organism evidence="6 7">
    <name type="scientific">Occultella aeris</name>
    <dbReference type="NCBI Taxonomy" id="2761496"/>
    <lineage>
        <taxon>Bacteria</taxon>
        <taxon>Bacillati</taxon>
        <taxon>Actinomycetota</taxon>
        <taxon>Actinomycetes</taxon>
        <taxon>Micrococcales</taxon>
        <taxon>Ruaniaceae</taxon>
        <taxon>Occultella</taxon>
    </lineage>
</organism>
<accession>A0A7M4DDL1</accession>
<dbReference type="SUPFAM" id="SSF88723">
    <property type="entry name" value="PIN domain-like"/>
    <property type="match status" value="1"/>
</dbReference>
<reference evidence="6 7" key="1">
    <citation type="submission" date="2019-11" db="EMBL/GenBank/DDBJ databases">
        <authorList>
            <person name="Criscuolo A."/>
        </authorList>
    </citation>
    <scope>NUCLEOTIDE SEQUENCE [LARGE SCALE GENOMIC DNA]</scope>
    <source>
        <strain evidence="6">CIP111667</strain>
    </source>
</reference>
<proteinExistence type="predicted"/>
<dbReference type="GO" id="GO:0004518">
    <property type="term" value="F:nuclease activity"/>
    <property type="evidence" value="ECO:0007669"/>
    <property type="project" value="UniProtKB-KW"/>
</dbReference>
<evidence type="ECO:0000313" key="6">
    <source>
        <dbReference type="EMBL" id="VZO34930.1"/>
    </source>
</evidence>
<dbReference type="Proteomes" id="UP000419743">
    <property type="component" value="Unassembled WGS sequence"/>
</dbReference>
<protein>
    <submittedName>
        <fullName evidence="6">Ribonuclease VapC37</fullName>
        <ecNumber evidence="6">3.1.-.-</ecNumber>
    </submittedName>
</protein>